<evidence type="ECO:0000256" key="2">
    <source>
        <dbReference type="ARBA" id="ARBA00022490"/>
    </source>
</evidence>
<dbReference type="GO" id="GO:0006420">
    <property type="term" value="P:arginyl-tRNA aminoacylation"/>
    <property type="evidence" value="ECO:0007669"/>
    <property type="project" value="UniProtKB-UniRule"/>
</dbReference>
<evidence type="ECO:0000256" key="1">
    <source>
        <dbReference type="ARBA" id="ARBA00005594"/>
    </source>
</evidence>
<dbReference type="InterPro" id="IPR005148">
    <property type="entry name" value="Arg-tRNA-synth_N"/>
</dbReference>
<evidence type="ECO:0000256" key="4">
    <source>
        <dbReference type="ARBA" id="ARBA00022741"/>
    </source>
</evidence>
<dbReference type="SUPFAM" id="SSF52374">
    <property type="entry name" value="Nucleotidylyl transferase"/>
    <property type="match status" value="1"/>
</dbReference>
<sequence>MVNIKQAVQDAVSTAIVQAAAEAGVDQDSIDLSQVIVSLPPSSDLGDLAFPMFPLARGFRSAPPAIATAVAALLASGNCIWIADARAAGPYVNVFLHRSRYTELIASDLTSAPEKFGRTSRYEGRKVMVEFSCPNTNKPLHLGHLRNNALGSSVARLYAAAGAEVERVNLINDRGVHICKSMLAYREFGNGATPESAGMKSDHFVGSWYVRFAQWAKEDPSAEQRAAEMLQQWEAGDPEVMELWRTMNRWTIDGINQTYLRTGIEFDRVYYESETYLSGRTEIMEGLERGIFYTAEDGAIMVDLAEIGLDTKVLLRKDGTSLYLTQDIGTAIARHRDWPFEQMVYVVGSEQQYHFHVLFHVLKKLGYTWAENLYHLSYGMVNLPDGRMKSREGTVVDADDLLSQLTSLALAELEERGRDSEVDDPQATAHAIALGALHYYLLMVTPNKDMVFDPSESLSFTGNTGPYLQYVGARISSMMRKAGFDMASAASIDYDLLNMDSEWDLIKAIGRFPEVVERSAEGYAPSELAGYLYDLGKSFSRYYHDTPVFQGVEPATAQARLALCGFVLAVMRQGFDLLGIPFLDRM</sequence>
<dbReference type="NCBIfam" id="TIGR00456">
    <property type="entry name" value="argS"/>
    <property type="match status" value="1"/>
</dbReference>
<dbReference type="AlphaFoldDB" id="H9UKA2"/>
<comment type="subunit">
    <text evidence="9">Monomer.</text>
</comment>
<reference evidence="14" key="1">
    <citation type="journal article" date="2013" name="Stand. Genomic Sci.">
        <title>Complete genome sequence of the halophilic bacterium Spirochaeta africana type strain (Z-7692(T)) from the alkaline Lake Magadi in the East African Rift.</title>
        <authorList>
            <person name="Liolos K."/>
            <person name="Abt B."/>
            <person name="Scheuner C."/>
            <person name="Teshima H."/>
            <person name="Held B."/>
            <person name="Lapidus A."/>
            <person name="Nolan M."/>
            <person name="Lucas S."/>
            <person name="Deshpande S."/>
            <person name="Cheng J.F."/>
            <person name="Tapia R."/>
            <person name="Goodwin L.A."/>
            <person name="Pitluck S."/>
            <person name="Pagani I."/>
            <person name="Ivanova N."/>
            <person name="Mavromatis K."/>
            <person name="Mikhailova N."/>
            <person name="Huntemann M."/>
            <person name="Pati A."/>
            <person name="Chen A."/>
            <person name="Palaniappan K."/>
            <person name="Land M."/>
            <person name="Rohde M."/>
            <person name="Tindall B.J."/>
            <person name="Detter J.C."/>
            <person name="Goker M."/>
            <person name="Bristow J."/>
            <person name="Eisen J.A."/>
            <person name="Markowitz V."/>
            <person name="Hugenholtz P."/>
            <person name="Woyke T."/>
            <person name="Klenk H.P."/>
            <person name="Kyrpides N.C."/>
        </authorList>
    </citation>
    <scope>NUCLEOTIDE SEQUENCE</scope>
    <source>
        <strain evidence="14">ATCC 700263 / DSM 8902 / Z-7692</strain>
    </source>
</reference>
<keyword evidence="5 9" id="KW-0067">ATP-binding</keyword>
<dbReference type="Gene3D" id="1.10.730.10">
    <property type="entry name" value="Isoleucyl-tRNA Synthetase, Domain 1"/>
    <property type="match status" value="1"/>
</dbReference>
<keyword evidence="7 9" id="KW-0030">Aminoacyl-tRNA synthetase</keyword>
<keyword evidence="2 9" id="KW-0963">Cytoplasm</keyword>
<dbReference type="RefSeq" id="WP_014455928.1">
    <property type="nucleotide sequence ID" value="NC_017098.1"/>
</dbReference>
<evidence type="ECO:0000256" key="7">
    <source>
        <dbReference type="ARBA" id="ARBA00023146"/>
    </source>
</evidence>
<dbReference type="Gene3D" id="3.30.1360.70">
    <property type="entry name" value="Arginyl tRNA synthetase N-terminal domain"/>
    <property type="match status" value="1"/>
</dbReference>
<feature type="short sequence motif" description="'HIGH' region" evidence="9">
    <location>
        <begin position="134"/>
        <end position="144"/>
    </location>
</feature>
<dbReference type="CDD" id="cd07956">
    <property type="entry name" value="Anticodon_Ia_Arg"/>
    <property type="match status" value="1"/>
</dbReference>
<evidence type="ECO:0000256" key="5">
    <source>
        <dbReference type="ARBA" id="ARBA00022840"/>
    </source>
</evidence>
<keyword evidence="4 9" id="KW-0547">Nucleotide-binding</keyword>
<dbReference type="SUPFAM" id="SSF55190">
    <property type="entry name" value="Arginyl-tRNA synthetase (ArgRS), N-terminal 'additional' domain"/>
    <property type="match status" value="1"/>
</dbReference>
<dbReference type="PANTHER" id="PTHR11956:SF5">
    <property type="entry name" value="ARGININE--TRNA LIGASE, CYTOPLASMIC"/>
    <property type="match status" value="1"/>
</dbReference>
<gene>
    <name evidence="9" type="primary">argS</name>
    <name evidence="13" type="ordered locus">Spiaf_1891</name>
</gene>
<evidence type="ECO:0000256" key="8">
    <source>
        <dbReference type="ARBA" id="ARBA00049339"/>
    </source>
</evidence>
<comment type="subcellular location">
    <subcellularLocation>
        <location evidence="9">Cytoplasm</location>
    </subcellularLocation>
</comment>
<dbReference type="PRINTS" id="PR01038">
    <property type="entry name" value="TRNASYNTHARG"/>
</dbReference>
<dbReference type="PROSITE" id="PS00178">
    <property type="entry name" value="AA_TRNA_LIGASE_I"/>
    <property type="match status" value="1"/>
</dbReference>
<evidence type="ECO:0000256" key="9">
    <source>
        <dbReference type="HAMAP-Rule" id="MF_00123"/>
    </source>
</evidence>
<comment type="catalytic activity">
    <reaction evidence="8 9">
        <text>tRNA(Arg) + L-arginine + ATP = L-arginyl-tRNA(Arg) + AMP + diphosphate</text>
        <dbReference type="Rhea" id="RHEA:20301"/>
        <dbReference type="Rhea" id="RHEA-COMP:9658"/>
        <dbReference type="Rhea" id="RHEA-COMP:9673"/>
        <dbReference type="ChEBI" id="CHEBI:30616"/>
        <dbReference type="ChEBI" id="CHEBI:32682"/>
        <dbReference type="ChEBI" id="CHEBI:33019"/>
        <dbReference type="ChEBI" id="CHEBI:78442"/>
        <dbReference type="ChEBI" id="CHEBI:78513"/>
        <dbReference type="ChEBI" id="CHEBI:456215"/>
        <dbReference type="EC" id="6.1.1.19"/>
    </reaction>
</comment>
<dbReference type="Pfam" id="PF03485">
    <property type="entry name" value="Arg_tRNA_synt_N"/>
    <property type="match status" value="1"/>
</dbReference>
<dbReference type="STRING" id="889378.Spiaf_1891"/>
<evidence type="ECO:0000256" key="6">
    <source>
        <dbReference type="ARBA" id="ARBA00022917"/>
    </source>
</evidence>
<dbReference type="GO" id="GO:0004814">
    <property type="term" value="F:arginine-tRNA ligase activity"/>
    <property type="evidence" value="ECO:0007669"/>
    <property type="project" value="UniProtKB-UniRule"/>
</dbReference>
<evidence type="ECO:0000259" key="12">
    <source>
        <dbReference type="SMART" id="SM01016"/>
    </source>
</evidence>
<dbReference type="InterPro" id="IPR036695">
    <property type="entry name" value="Arg-tRNA-synth_N_sf"/>
</dbReference>
<dbReference type="EMBL" id="CP003282">
    <property type="protein sequence ID" value="AFG37945.1"/>
    <property type="molecule type" value="Genomic_DNA"/>
</dbReference>
<dbReference type="KEGG" id="sfc:Spiaf_1891"/>
<dbReference type="PANTHER" id="PTHR11956">
    <property type="entry name" value="ARGINYL-TRNA SYNTHETASE"/>
    <property type="match status" value="1"/>
</dbReference>
<comment type="similarity">
    <text evidence="1 9 10">Belongs to the class-I aminoacyl-tRNA synthetase family.</text>
</comment>
<accession>H9UKA2</accession>
<organism evidence="13 14">
    <name type="scientific">Spirochaeta africana (strain ATCC 700263 / DSM 8902 / Z-7692)</name>
    <dbReference type="NCBI Taxonomy" id="889378"/>
    <lineage>
        <taxon>Bacteria</taxon>
        <taxon>Pseudomonadati</taxon>
        <taxon>Spirochaetota</taxon>
        <taxon>Spirochaetia</taxon>
        <taxon>Spirochaetales</taxon>
        <taxon>Spirochaetaceae</taxon>
        <taxon>Spirochaeta</taxon>
    </lineage>
</organism>
<dbReference type="InterPro" id="IPR035684">
    <property type="entry name" value="ArgRS_core"/>
</dbReference>
<keyword evidence="6 9" id="KW-0648">Protein biosynthesis</keyword>
<name>H9UKA2_SPIAZ</name>
<dbReference type="GO" id="GO:0005524">
    <property type="term" value="F:ATP binding"/>
    <property type="evidence" value="ECO:0007669"/>
    <property type="project" value="UniProtKB-UniRule"/>
</dbReference>
<evidence type="ECO:0000259" key="11">
    <source>
        <dbReference type="SMART" id="SM00836"/>
    </source>
</evidence>
<dbReference type="InterPro" id="IPR001412">
    <property type="entry name" value="aa-tRNA-synth_I_CS"/>
</dbReference>
<dbReference type="SUPFAM" id="SSF47323">
    <property type="entry name" value="Anticodon-binding domain of a subclass of class I aminoacyl-tRNA synthetases"/>
    <property type="match status" value="1"/>
</dbReference>
<keyword evidence="14" id="KW-1185">Reference proteome</keyword>
<dbReference type="HAMAP" id="MF_00123">
    <property type="entry name" value="Arg_tRNA_synth"/>
    <property type="match status" value="1"/>
</dbReference>
<dbReference type="InterPro" id="IPR009080">
    <property type="entry name" value="tRNAsynth_Ia_anticodon-bd"/>
</dbReference>
<dbReference type="OrthoDB" id="9805987at2"/>
<dbReference type="EC" id="6.1.1.19" evidence="9"/>
<feature type="domain" description="DALR anticodon binding" evidence="11">
    <location>
        <begin position="468"/>
        <end position="586"/>
    </location>
</feature>
<dbReference type="SMART" id="SM00836">
    <property type="entry name" value="DALR_1"/>
    <property type="match status" value="1"/>
</dbReference>
<evidence type="ECO:0000256" key="10">
    <source>
        <dbReference type="RuleBase" id="RU363038"/>
    </source>
</evidence>
<keyword evidence="3 9" id="KW-0436">Ligase</keyword>
<dbReference type="CDD" id="cd00671">
    <property type="entry name" value="ArgRS_core"/>
    <property type="match status" value="1"/>
</dbReference>
<dbReference type="PATRIC" id="fig|889378.3.peg.1880"/>
<evidence type="ECO:0000313" key="13">
    <source>
        <dbReference type="EMBL" id="AFG37945.1"/>
    </source>
</evidence>
<dbReference type="Pfam" id="PF00750">
    <property type="entry name" value="tRNA-synt_1d"/>
    <property type="match status" value="1"/>
</dbReference>
<dbReference type="eggNOG" id="COG0018">
    <property type="taxonomic scope" value="Bacteria"/>
</dbReference>
<dbReference type="Proteomes" id="UP000007383">
    <property type="component" value="Chromosome"/>
</dbReference>
<dbReference type="Gene3D" id="3.40.50.620">
    <property type="entry name" value="HUPs"/>
    <property type="match status" value="1"/>
</dbReference>
<dbReference type="InterPro" id="IPR014729">
    <property type="entry name" value="Rossmann-like_a/b/a_fold"/>
</dbReference>
<dbReference type="Pfam" id="PF05746">
    <property type="entry name" value="DALR_1"/>
    <property type="match status" value="1"/>
</dbReference>
<dbReference type="FunFam" id="1.10.730.10:FF:000006">
    <property type="entry name" value="Arginyl-tRNA synthetase 2, mitochondrial"/>
    <property type="match status" value="1"/>
</dbReference>
<feature type="domain" description="Arginyl tRNA synthetase N-terminal" evidence="12">
    <location>
        <begin position="6"/>
        <end position="96"/>
    </location>
</feature>
<dbReference type="GO" id="GO:0005737">
    <property type="term" value="C:cytoplasm"/>
    <property type="evidence" value="ECO:0007669"/>
    <property type="project" value="UniProtKB-SubCell"/>
</dbReference>
<dbReference type="SMART" id="SM01016">
    <property type="entry name" value="Arg_tRNA_synt_N"/>
    <property type="match status" value="1"/>
</dbReference>
<dbReference type="InterPro" id="IPR001278">
    <property type="entry name" value="Arg-tRNA-ligase"/>
</dbReference>
<protein>
    <recommendedName>
        <fullName evidence="9">Arginine--tRNA ligase</fullName>
        <ecNumber evidence="9">6.1.1.19</ecNumber>
    </recommendedName>
    <alternativeName>
        <fullName evidence="9">Arginyl-tRNA synthetase</fullName>
        <shortName evidence="9">ArgRS</shortName>
    </alternativeName>
</protein>
<dbReference type="HOGENOM" id="CLU_006406_6_1_12"/>
<evidence type="ECO:0000313" key="14">
    <source>
        <dbReference type="Proteomes" id="UP000007383"/>
    </source>
</evidence>
<evidence type="ECO:0000256" key="3">
    <source>
        <dbReference type="ARBA" id="ARBA00022598"/>
    </source>
</evidence>
<proteinExistence type="inferred from homology"/>
<dbReference type="InterPro" id="IPR008909">
    <property type="entry name" value="DALR_anticod-bd"/>
</dbReference>